<dbReference type="GO" id="GO:0016705">
    <property type="term" value="F:oxidoreductase activity, acting on paired donors, with incorporation or reduction of molecular oxygen"/>
    <property type="evidence" value="ECO:0007669"/>
    <property type="project" value="InterPro"/>
</dbReference>
<keyword evidence="10" id="KW-0503">Monooxygenase</keyword>
<dbReference type="SUPFAM" id="SSF48264">
    <property type="entry name" value="Cytochrome P450"/>
    <property type="match status" value="1"/>
</dbReference>
<evidence type="ECO:0000256" key="5">
    <source>
        <dbReference type="ARBA" id="ARBA00022692"/>
    </source>
</evidence>
<dbReference type="PANTHER" id="PTHR46206:SF5">
    <property type="entry name" value="P450, PUTATIVE (EUROFUNG)-RELATED"/>
    <property type="match status" value="1"/>
</dbReference>
<name>A0A8H7NC02_BIOOC</name>
<dbReference type="AlphaFoldDB" id="A0A8H7NC02"/>
<evidence type="ECO:0000256" key="1">
    <source>
        <dbReference type="ARBA" id="ARBA00001971"/>
    </source>
</evidence>
<protein>
    <recommendedName>
        <fullName evidence="14">Cytochrome P450</fullName>
    </recommendedName>
</protein>
<evidence type="ECO:0000256" key="7">
    <source>
        <dbReference type="ARBA" id="ARBA00022989"/>
    </source>
</evidence>
<evidence type="ECO:0000256" key="8">
    <source>
        <dbReference type="ARBA" id="ARBA00023002"/>
    </source>
</evidence>
<dbReference type="PANTHER" id="PTHR46206">
    <property type="entry name" value="CYTOCHROME P450"/>
    <property type="match status" value="1"/>
</dbReference>
<accession>A0A8H7NC02</accession>
<evidence type="ECO:0000256" key="3">
    <source>
        <dbReference type="ARBA" id="ARBA00010617"/>
    </source>
</evidence>
<keyword evidence="7" id="KW-1133">Transmembrane helix</keyword>
<dbReference type="GO" id="GO:0004497">
    <property type="term" value="F:monooxygenase activity"/>
    <property type="evidence" value="ECO:0007669"/>
    <property type="project" value="UniProtKB-KW"/>
</dbReference>
<dbReference type="EMBL" id="JADCTT010000004">
    <property type="protein sequence ID" value="KAF9752858.1"/>
    <property type="molecule type" value="Genomic_DNA"/>
</dbReference>
<evidence type="ECO:0000313" key="13">
    <source>
        <dbReference type="Proteomes" id="UP000616885"/>
    </source>
</evidence>
<reference evidence="12" key="1">
    <citation type="submission" date="2020-10" db="EMBL/GenBank/DDBJ databases">
        <title>High-Quality Genome Resource of Clonostachys rosea strain S41 by Oxford Nanopore Long-Read Sequencing.</title>
        <authorList>
            <person name="Wang H."/>
        </authorList>
    </citation>
    <scope>NUCLEOTIDE SEQUENCE</scope>
    <source>
        <strain evidence="12">S41</strain>
    </source>
</reference>
<evidence type="ECO:0000256" key="4">
    <source>
        <dbReference type="ARBA" id="ARBA00022617"/>
    </source>
</evidence>
<comment type="similarity">
    <text evidence="3">Belongs to the cytochrome P450 family.</text>
</comment>
<organism evidence="12 13">
    <name type="scientific">Bionectria ochroleuca</name>
    <name type="common">Gliocladium roseum</name>
    <dbReference type="NCBI Taxonomy" id="29856"/>
    <lineage>
        <taxon>Eukaryota</taxon>
        <taxon>Fungi</taxon>
        <taxon>Dikarya</taxon>
        <taxon>Ascomycota</taxon>
        <taxon>Pezizomycotina</taxon>
        <taxon>Sordariomycetes</taxon>
        <taxon>Hypocreomycetidae</taxon>
        <taxon>Hypocreales</taxon>
        <taxon>Bionectriaceae</taxon>
        <taxon>Clonostachys</taxon>
    </lineage>
</organism>
<keyword evidence="9" id="KW-0408">Iron</keyword>
<comment type="subcellular location">
    <subcellularLocation>
        <location evidence="2">Membrane</location>
    </subcellularLocation>
</comment>
<keyword evidence="6" id="KW-0479">Metal-binding</keyword>
<comment type="cofactor">
    <cofactor evidence="1">
        <name>heme</name>
        <dbReference type="ChEBI" id="CHEBI:30413"/>
    </cofactor>
</comment>
<evidence type="ECO:0000256" key="6">
    <source>
        <dbReference type="ARBA" id="ARBA00022723"/>
    </source>
</evidence>
<evidence type="ECO:0000256" key="10">
    <source>
        <dbReference type="ARBA" id="ARBA00023033"/>
    </source>
</evidence>
<evidence type="ECO:0000256" key="9">
    <source>
        <dbReference type="ARBA" id="ARBA00023004"/>
    </source>
</evidence>
<dbReference type="GO" id="GO:0005506">
    <property type="term" value="F:iron ion binding"/>
    <property type="evidence" value="ECO:0007669"/>
    <property type="project" value="InterPro"/>
</dbReference>
<keyword evidence="5" id="KW-0812">Transmembrane</keyword>
<keyword evidence="4" id="KW-0349">Heme</keyword>
<dbReference type="Proteomes" id="UP000616885">
    <property type="component" value="Unassembled WGS sequence"/>
</dbReference>
<sequence length="96" mass="11158">MECVLREVSRLYTLDGLKIQRKALCPFTFSDGTSIQRGTNVAIPQQAIMRDSDLYSDPDTFDPFRFKPHAPEDQAPIRWTDINELYTYWGSTARPW</sequence>
<evidence type="ECO:0000256" key="2">
    <source>
        <dbReference type="ARBA" id="ARBA00004370"/>
    </source>
</evidence>
<proteinExistence type="inferred from homology"/>
<dbReference type="InterPro" id="IPR036396">
    <property type="entry name" value="Cyt_P450_sf"/>
</dbReference>
<dbReference type="InterPro" id="IPR001128">
    <property type="entry name" value="Cyt_P450"/>
</dbReference>
<keyword evidence="11" id="KW-0472">Membrane</keyword>
<dbReference type="Gene3D" id="1.10.630.10">
    <property type="entry name" value="Cytochrome P450"/>
    <property type="match status" value="1"/>
</dbReference>
<evidence type="ECO:0008006" key="14">
    <source>
        <dbReference type="Google" id="ProtNLM"/>
    </source>
</evidence>
<evidence type="ECO:0000256" key="11">
    <source>
        <dbReference type="ARBA" id="ARBA00023136"/>
    </source>
</evidence>
<comment type="caution">
    <text evidence="12">The sequence shown here is derived from an EMBL/GenBank/DDBJ whole genome shotgun (WGS) entry which is preliminary data.</text>
</comment>
<dbReference type="GO" id="GO:0016020">
    <property type="term" value="C:membrane"/>
    <property type="evidence" value="ECO:0007669"/>
    <property type="project" value="UniProtKB-SubCell"/>
</dbReference>
<dbReference type="Pfam" id="PF00067">
    <property type="entry name" value="p450"/>
    <property type="match status" value="1"/>
</dbReference>
<gene>
    <name evidence="12" type="ORF">IM811_011616</name>
</gene>
<evidence type="ECO:0000313" key="12">
    <source>
        <dbReference type="EMBL" id="KAF9752858.1"/>
    </source>
</evidence>
<keyword evidence="8" id="KW-0560">Oxidoreductase</keyword>
<dbReference type="GO" id="GO:0020037">
    <property type="term" value="F:heme binding"/>
    <property type="evidence" value="ECO:0007669"/>
    <property type="project" value="InterPro"/>
</dbReference>